<keyword evidence="3" id="KW-1185">Reference proteome</keyword>
<protein>
    <submittedName>
        <fullName evidence="2">ISNCY family transposase</fullName>
    </submittedName>
</protein>
<evidence type="ECO:0000313" key="2">
    <source>
        <dbReference type="EMBL" id="MDR7667326.1"/>
    </source>
</evidence>
<keyword evidence="1" id="KW-1133">Transmembrane helix</keyword>
<name>A0ABU2D5R4_9EURY</name>
<gene>
    <name evidence="2" type="ORF">RG963_16420</name>
</gene>
<accession>A0ABU2D5R4</accession>
<keyword evidence="1" id="KW-0812">Transmembrane</keyword>
<dbReference type="EMBL" id="JAVKPK010000142">
    <property type="protein sequence ID" value="MDR7667326.1"/>
    <property type="molecule type" value="Genomic_DNA"/>
</dbReference>
<organism evidence="2 3">
    <name type="scientific">Methanosarcina baikalica</name>
    <dbReference type="NCBI Taxonomy" id="3073890"/>
    <lineage>
        <taxon>Archaea</taxon>
        <taxon>Methanobacteriati</taxon>
        <taxon>Methanobacteriota</taxon>
        <taxon>Stenosarchaea group</taxon>
        <taxon>Methanomicrobia</taxon>
        <taxon>Methanosarcinales</taxon>
        <taxon>Methanosarcinaceae</taxon>
        <taxon>Methanosarcina</taxon>
    </lineage>
</organism>
<proteinExistence type="predicted"/>
<feature type="transmembrane region" description="Helical" evidence="1">
    <location>
        <begin position="41"/>
        <end position="58"/>
    </location>
</feature>
<reference evidence="3" key="1">
    <citation type="submission" date="2023-07" db="EMBL/GenBank/DDBJ databases">
        <title>Whole-genome sequencing of a new Methanosarcina sp. Z-7115.</title>
        <authorList>
            <person name="Zhilina T.N."/>
            <person name="Merkel A.Y."/>
        </authorList>
    </citation>
    <scope>NUCLEOTIDE SEQUENCE [LARGE SCALE GENOMIC DNA]</scope>
    <source>
        <strain evidence="3">Z-7115</strain>
    </source>
</reference>
<keyword evidence="1" id="KW-0472">Membrane</keyword>
<comment type="caution">
    <text evidence="2">The sequence shown here is derived from an EMBL/GenBank/DDBJ whole genome shotgun (WGS) entry which is preliminary data.</text>
</comment>
<feature type="non-terminal residue" evidence="2">
    <location>
        <position position="1"/>
    </location>
</feature>
<sequence>IKDEFFYDQYKKRAECEKIHGHIKGTVKFDVRRVRNESRKLYSLLSFIAYQLLVLTEIQNKVGNKNSFGRYF</sequence>
<dbReference type="Proteomes" id="UP001246244">
    <property type="component" value="Unassembled WGS sequence"/>
</dbReference>
<evidence type="ECO:0000256" key="1">
    <source>
        <dbReference type="SAM" id="Phobius"/>
    </source>
</evidence>
<evidence type="ECO:0000313" key="3">
    <source>
        <dbReference type="Proteomes" id="UP001246244"/>
    </source>
</evidence>